<feature type="domain" description="DUF6826" evidence="1">
    <location>
        <begin position="30"/>
        <end position="115"/>
    </location>
</feature>
<evidence type="ECO:0000259" key="1">
    <source>
        <dbReference type="Pfam" id="PF20713"/>
    </source>
</evidence>
<gene>
    <name evidence="2" type="ORF">PBRASI_LOCUS9848</name>
</gene>
<sequence length="115" mass="13168">MGFPFQIIDVVCGKQNKLGRFRDPPTSTREEDYQSYFIEACAKLPAACLYVEDTHLIPILCTRKPDCVGLEKDQRLDPLNVEIIFEIKPKQTAYFSDEDVGNIAFTEKLLQLQPQ</sequence>
<evidence type="ECO:0000313" key="3">
    <source>
        <dbReference type="Proteomes" id="UP000789739"/>
    </source>
</evidence>
<protein>
    <submittedName>
        <fullName evidence="2">4866_t:CDS:1</fullName>
    </submittedName>
</protein>
<dbReference type="Pfam" id="PF20713">
    <property type="entry name" value="DUF6826"/>
    <property type="match status" value="1"/>
</dbReference>
<dbReference type="EMBL" id="CAJVPI010002393">
    <property type="protein sequence ID" value="CAG8642445.1"/>
    <property type="molecule type" value="Genomic_DNA"/>
</dbReference>
<comment type="caution">
    <text evidence="2">The sequence shown here is derived from an EMBL/GenBank/DDBJ whole genome shotgun (WGS) entry which is preliminary data.</text>
</comment>
<dbReference type="InterPro" id="IPR049229">
    <property type="entry name" value="DUF6826"/>
</dbReference>
<keyword evidence="3" id="KW-1185">Reference proteome</keyword>
<dbReference type="Proteomes" id="UP000789739">
    <property type="component" value="Unassembled WGS sequence"/>
</dbReference>
<accession>A0A9N9DNM3</accession>
<dbReference type="AlphaFoldDB" id="A0A9N9DNM3"/>
<organism evidence="2 3">
    <name type="scientific">Paraglomus brasilianum</name>
    <dbReference type="NCBI Taxonomy" id="144538"/>
    <lineage>
        <taxon>Eukaryota</taxon>
        <taxon>Fungi</taxon>
        <taxon>Fungi incertae sedis</taxon>
        <taxon>Mucoromycota</taxon>
        <taxon>Glomeromycotina</taxon>
        <taxon>Glomeromycetes</taxon>
        <taxon>Paraglomerales</taxon>
        <taxon>Paraglomeraceae</taxon>
        <taxon>Paraglomus</taxon>
    </lineage>
</organism>
<proteinExistence type="predicted"/>
<reference evidence="2" key="1">
    <citation type="submission" date="2021-06" db="EMBL/GenBank/DDBJ databases">
        <authorList>
            <person name="Kallberg Y."/>
            <person name="Tangrot J."/>
            <person name="Rosling A."/>
        </authorList>
    </citation>
    <scope>NUCLEOTIDE SEQUENCE</scope>
    <source>
        <strain evidence="2">BR232B</strain>
    </source>
</reference>
<name>A0A9N9DNM3_9GLOM</name>
<evidence type="ECO:0000313" key="2">
    <source>
        <dbReference type="EMBL" id="CAG8642445.1"/>
    </source>
</evidence>